<dbReference type="Proteomes" id="UP000799753">
    <property type="component" value="Unassembled WGS sequence"/>
</dbReference>
<evidence type="ECO:0000313" key="3">
    <source>
        <dbReference type="Proteomes" id="UP000799753"/>
    </source>
</evidence>
<name>A0A6A6SJP3_9PLEO</name>
<dbReference type="EMBL" id="MU006776">
    <property type="protein sequence ID" value="KAF2646608.1"/>
    <property type="molecule type" value="Genomic_DNA"/>
</dbReference>
<accession>A0A6A6SJP3</accession>
<protein>
    <submittedName>
        <fullName evidence="2">Uncharacterized protein</fullName>
    </submittedName>
</protein>
<proteinExistence type="predicted"/>
<evidence type="ECO:0000256" key="1">
    <source>
        <dbReference type="SAM" id="MobiDB-lite"/>
    </source>
</evidence>
<sequence>MSATDYNTVVAKGRSLISILASSNPPHPNTPSSSSDSPSPSLSPSLSSSSEPELEPTALQDSAFTQYTDLAKYGYIEEPSLEPFTMDPLRECLQGLGVDWRHDSEKDGKNEVVYHVHTKPCNIEGVVYPKTNAYFSQILNRDQGVLIAHTNHTPIFMGILQDPMVTTYPPLHHWSDVAFLQYLGPSNAPAPLKLNFIIRYSIQNMCTIDIIQQILSNRGIDKLPKWPGIDFAIESQEALAVMGTPNGSGSAWLLAQHRRWLGKKSVEKVTVFYAQGEGDLYRWPSLVFWLKDGEGG</sequence>
<feature type="compositionally biased region" description="Low complexity" evidence="1">
    <location>
        <begin position="30"/>
        <end position="51"/>
    </location>
</feature>
<feature type="region of interest" description="Disordered" evidence="1">
    <location>
        <begin position="19"/>
        <end position="56"/>
    </location>
</feature>
<reference evidence="2" key="1">
    <citation type="journal article" date="2020" name="Stud. Mycol.">
        <title>101 Dothideomycetes genomes: a test case for predicting lifestyles and emergence of pathogens.</title>
        <authorList>
            <person name="Haridas S."/>
            <person name="Albert R."/>
            <person name="Binder M."/>
            <person name="Bloem J."/>
            <person name="Labutti K."/>
            <person name="Salamov A."/>
            <person name="Andreopoulos B."/>
            <person name="Baker S."/>
            <person name="Barry K."/>
            <person name="Bills G."/>
            <person name="Bluhm B."/>
            <person name="Cannon C."/>
            <person name="Castanera R."/>
            <person name="Culley D."/>
            <person name="Daum C."/>
            <person name="Ezra D."/>
            <person name="Gonzalez J."/>
            <person name="Henrissat B."/>
            <person name="Kuo A."/>
            <person name="Liang C."/>
            <person name="Lipzen A."/>
            <person name="Lutzoni F."/>
            <person name="Magnuson J."/>
            <person name="Mondo S."/>
            <person name="Nolan M."/>
            <person name="Ohm R."/>
            <person name="Pangilinan J."/>
            <person name="Park H.-J."/>
            <person name="Ramirez L."/>
            <person name="Alfaro M."/>
            <person name="Sun H."/>
            <person name="Tritt A."/>
            <person name="Yoshinaga Y."/>
            <person name="Zwiers L.-H."/>
            <person name="Turgeon B."/>
            <person name="Goodwin S."/>
            <person name="Spatafora J."/>
            <person name="Crous P."/>
            <person name="Grigoriev I."/>
        </authorList>
    </citation>
    <scope>NUCLEOTIDE SEQUENCE</scope>
    <source>
        <strain evidence="2">CBS 473.64</strain>
    </source>
</reference>
<organism evidence="2 3">
    <name type="scientific">Massarina eburnea CBS 473.64</name>
    <dbReference type="NCBI Taxonomy" id="1395130"/>
    <lineage>
        <taxon>Eukaryota</taxon>
        <taxon>Fungi</taxon>
        <taxon>Dikarya</taxon>
        <taxon>Ascomycota</taxon>
        <taxon>Pezizomycotina</taxon>
        <taxon>Dothideomycetes</taxon>
        <taxon>Pleosporomycetidae</taxon>
        <taxon>Pleosporales</taxon>
        <taxon>Massarineae</taxon>
        <taxon>Massarinaceae</taxon>
        <taxon>Massarina</taxon>
    </lineage>
</organism>
<gene>
    <name evidence="2" type="ORF">P280DRAFT_525472</name>
</gene>
<dbReference type="OrthoDB" id="5337308at2759"/>
<evidence type="ECO:0000313" key="2">
    <source>
        <dbReference type="EMBL" id="KAF2646608.1"/>
    </source>
</evidence>
<keyword evidence="3" id="KW-1185">Reference proteome</keyword>
<dbReference type="AlphaFoldDB" id="A0A6A6SJP3"/>